<comment type="caution">
    <text evidence="2">The sequence shown here is derived from an EMBL/GenBank/DDBJ whole genome shotgun (WGS) entry which is preliminary data.</text>
</comment>
<feature type="compositionally biased region" description="Basic and acidic residues" evidence="1">
    <location>
        <begin position="1"/>
        <end position="10"/>
    </location>
</feature>
<sequence>MEKDHGKEGKQAVIIPPTSMLPLHNPPSITSALTHPPPSLMPRHPGSMYEELVSGDGGTTVSYKSLGLPSLTS</sequence>
<evidence type="ECO:0000256" key="1">
    <source>
        <dbReference type="SAM" id="MobiDB-lite"/>
    </source>
</evidence>
<dbReference type="Proteomes" id="UP001292094">
    <property type="component" value="Unassembled WGS sequence"/>
</dbReference>
<evidence type="ECO:0000313" key="3">
    <source>
        <dbReference type="Proteomes" id="UP001292094"/>
    </source>
</evidence>
<dbReference type="EMBL" id="JAWZYT010000189">
    <property type="protein sequence ID" value="KAK4326868.1"/>
    <property type="molecule type" value="Genomic_DNA"/>
</dbReference>
<organism evidence="2 3">
    <name type="scientific">Petrolisthes manimaculis</name>
    <dbReference type="NCBI Taxonomy" id="1843537"/>
    <lineage>
        <taxon>Eukaryota</taxon>
        <taxon>Metazoa</taxon>
        <taxon>Ecdysozoa</taxon>
        <taxon>Arthropoda</taxon>
        <taxon>Crustacea</taxon>
        <taxon>Multicrustacea</taxon>
        <taxon>Malacostraca</taxon>
        <taxon>Eumalacostraca</taxon>
        <taxon>Eucarida</taxon>
        <taxon>Decapoda</taxon>
        <taxon>Pleocyemata</taxon>
        <taxon>Anomura</taxon>
        <taxon>Galatheoidea</taxon>
        <taxon>Porcellanidae</taxon>
        <taxon>Petrolisthes</taxon>
    </lineage>
</organism>
<accession>A0AAE1UJ74</accession>
<feature type="region of interest" description="Disordered" evidence="1">
    <location>
        <begin position="1"/>
        <end position="73"/>
    </location>
</feature>
<gene>
    <name evidence="2" type="ORF">Pmani_002638</name>
</gene>
<keyword evidence="3" id="KW-1185">Reference proteome</keyword>
<dbReference type="AlphaFoldDB" id="A0AAE1UJ74"/>
<proteinExistence type="predicted"/>
<evidence type="ECO:0000313" key="2">
    <source>
        <dbReference type="EMBL" id="KAK4326868.1"/>
    </source>
</evidence>
<reference evidence="2" key="1">
    <citation type="submission" date="2023-11" db="EMBL/GenBank/DDBJ databases">
        <title>Genome assemblies of two species of porcelain crab, Petrolisthes cinctipes and Petrolisthes manimaculis (Anomura: Porcellanidae).</title>
        <authorList>
            <person name="Angst P."/>
        </authorList>
    </citation>
    <scope>NUCLEOTIDE SEQUENCE</scope>
    <source>
        <strain evidence="2">PB745_02</strain>
        <tissue evidence="2">Gill</tissue>
    </source>
</reference>
<protein>
    <submittedName>
        <fullName evidence="2">Uncharacterized protein</fullName>
    </submittedName>
</protein>
<name>A0AAE1UJ74_9EUCA</name>